<reference evidence="1" key="1">
    <citation type="submission" date="2020-04" db="EMBL/GenBank/DDBJ databases">
        <authorList>
            <person name="Chiriac C."/>
            <person name="Salcher M."/>
            <person name="Ghai R."/>
            <person name="Kavagutti S V."/>
        </authorList>
    </citation>
    <scope>NUCLEOTIDE SEQUENCE</scope>
</reference>
<organism evidence="1">
    <name type="scientific">uncultured Caudovirales phage</name>
    <dbReference type="NCBI Taxonomy" id="2100421"/>
    <lineage>
        <taxon>Viruses</taxon>
        <taxon>Duplodnaviria</taxon>
        <taxon>Heunggongvirae</taxon>
        <taxon>Uroviricota</taxon>
        <taxon>Caudoviricetes</taxon>
        <taxon>Peduoviridae</taxon>
        <taxon>Maltschvirus</taxon>
        <taxon>Maltschvirus maltsch</taxon>
    </lineage>
</organism>
<protein>
    <submittedName>
        <fullName evidence="1">Uncharacterized protein</fullName>
    </submittedName>
</protein>
<name>A0A6J5KT55_9CAUD</name>
<proteinExistence type="predicted"/>
<dbReference type="EMBL" id="LR796188">
    <property type="protein sequence ID" value="CAB4125121.1"/>
    <property type="molecule type" value="Genomic_DNA"/>
</dbReference>
<evidence type="ECO:0000313" key="1">
    <source>
        <dbReference type="EMBL" id="CAB4125121.1"/>
    </source>
</evidence>
<gene>
    <name evidence="1" type="ORF">UFOVP54_64</name>
</gene>
<sequence>MISISKILKEILDPTQEYQELVNDIIDQGGEYLGEGDYGVVFLVGDKVVKVTTDSEELEDAQQIKQQRTKYFVYIYDVEVRNAKLGIITMEDLEPFTGSEKDVPIDDIMEEADLLGIYPDLEGPGGSIKMDNLMQDKRGRIKVIDV</sequence>
<accession>A0A6J5KT55</accession>